<keyword evidence="2" id="KW-1185">Reference proteome</keyword>
<name>A0ABQ5HVV4_9ASTR</name>
<evidence type="ECO:0008006" key="3">
    <source>
        <dbReference type="Google" id="ProtNLM"/>
    </source>
</evidence>
<protein>
    <recommendedName>
        <fullName evidence="3">Reverse transcriptase domain-containing protein</fullName>
    </recommendedName>
</protein>
<reference evidence="1" key="1">
    <citation type="journal article" date="2022" name="Int. J. Mol. Sci.">
        <title>Draft Genome of Tanacetum Coccineum: Genomic Comparison of Closely Related Tanacetum-Family Plants.</title>
        <authorList>
            <person name="Yamashiro T."/>
            <person name="Shiraishi A."/>
            <person name="Nakayama K."/>
            <person name="Satake H."/>
        </authorList>
    </citation>
    <scope>NUCLEOTIDE SEQUENCE</scope>
</reference>
<dbReference type="Proteomes" id="UP001151760">
    <property type="component" value="Unassembled WGS sequence"/>
</dbReference>
<evidence type="ECO:0000313" key="1">
    <source>
        <dbReference type="EMBL" id="GJT91372.1"/>
    </source>
</evidence>
<sequence>MLALRLHPLRHFTVEIHSPVCWAEVGEVQLTGPEIVQETTEKIIQVKQRMQAACDRQKSYADLKRKPMEFEVGDKVMLRFRLGKGVVIGAKREIKSSLLPRVLTVEMRIPGEEQPCLLLITSSSVLGLVRGSCRTILVLDNEVGRRSAAGTAKAGAIQGDCTTLEEGQSRVIAFGTTVDGDDDHILLSGLMHESRGDRRVISDLMEAGLSETETGPAKDPAEPELPEEASSKVFDWGYDCSTVQSISIMGYSQLADCIKNGTKRKAHEVKPRCNSPTSRDLLPPLQSSCPDLGHDGRGCHCVFGSTCYDRNGDDSIPREQVWIRNDRCLGVHYQDFMKMFNHYSSGARRVVDMTKGTLEGLPPVENKNQGMQWDLRQNPDNNVVRCRNNVMDWLPNTKQLLDCAKKISSIFPLGERNLNFSWRRKMSRLFGTSYHQGDWRKSKKQQLQDVPMSKTFPEVLSKDLPGLHLPESGLAHQSSTSEENVIRSQELYELFDQFKGLGVYSKIDLGQNNRRARRALEDNIGVLKKEVVCKNFPSVNFGFPRSIEELTIMIWTLSSSVRSEDLETLNGNTLRVQALVMTISLDLAKQILNAQTEARKPENINNEDVGGMLIENAKFPEALRTEKLEPRIDGTLCLNGRSWLRADLMPHESPLYNVHSLGHDEGSMQQNELMDLVTKLSERVTVLETDIQQTKKVYSSTITKLILTVKKLEKTIKTTKARRRAKQDTEYDFDATASIHVTTVGLEISNANIVVSTADAAVTIASITPRVLVSRMSDSEFISYVYWRYPALMREPIRHGSPGSRDLFFGFHHLDLCLNLRSQMDDEVFPAEEQPMPAVITYIMSRGMMRSNLMHDEMQRRSTSSCRHPATVAYSADQDPYHAYRVHARMSIDLGAKHRSFSRKLLERLLALPTSTHHSLSILITTSSDTLSGIPIPPPPDLNGLHIEGILDPELLGLDTRDALHISSGTARQVGPATVRVDLYGFADMLDATPGCQTTRELGYGITDIWDDLVGAIQEIATDHPRGVNQRARVNMLDRDRPFHRCTAILMEEEARLSRAAWAQSMDACNQTCSEGISLRTTVMAQKSEITELQAADRRRQSVISDLLKADYREKRQLLRH</sequence>
<accession>A0ABQ5HVV4</accession>
<reference evidence="1" key="2">
    <citation type="submission" date="2022-01" db="EMBL/GenBank/DDBJ databases">
        <authorList>
            <person name="Yamashiro T."/>
            <person name="Shiraishi A."/>
            <person name="Satake H."/>
            <person name="Nakayama K."/>
        </authorList>
    </citation>
    <scope>NUCLEOTIDE SEQUENCE</scope>
</reference>
<organism evidence="1 2">
    <name type="scientific">Tanacetum coccineum</name>
    <dbReference type="NCBI Taxonomy" id="301880"/>
    <lineage>
        <taxon>Eukaryota</taxon>
        <taxon>Viridiplantae</taxon>
        <taxon>Streptophyta</taxon>
        <taxon>Embryophyta</taxon>
        <taxon>Tracheophyta</taxon>
        <taxon>Spermatophyta</taxon>
        <taxon>Magnoliopsida</taxon>
        <taxon>eudicotyledons</taxon>
        <taxon>Gunneridae</taxon>
        <taxon>Pentapetalae</taxon>
        <taxon>asterids</taxon>
        <taxon>campanulids</taxon>
        <taxon>Asterales</taxon>
        <taxon>Asteraceae</taxon>
        <taxon>Asteroideae</taxon>
        <taxon>Anthemideae</taxon>
        <taxon>Anthemidinae</taxon>
        <taxon>Tanacetum</taxon>
    </lineage>
</organism>
<comment type="caution">
    <text evidence="1">The sequence shown here is derived from an EMBL/GenBank/DDBJ whole genome shotgun (WGS) entry which is preliminary data.</text>
</comment>
<dbReference type="EMBL" id="BQNB010020013">
    <property type="protein sequence ID" value="GJT91372.1"/>
    <property type="molecule type" value="Genomic_DNA"/>
</dbReference>
<gene>
    <name evidence="1" type="ORF">Tco_1080217</name>
</gene>
<proteinExistence type="predicted"/>
<evidence type="ECO:0000313" key="2">
    <source>
        <dbReference type="Proteomes" id="UP001151760"/>
    </source>
</evidence>